<evidence type="ECO:0008006" key="3">
    <source>
        <dbReference type="Google" id="ProtNLM"/>
    </source>
</evidence>
<gene>
    <name evidence="1" type="ORF">PVIIG_05194</name>
</gene>
<dbReference type="EMBL" id="KQ234447">
    <property type="protein sequence ID" value="KMZ77241.1"/>
    <property type="molecule type" value="Genomic_DNA"/>
</dbReference>
<name>A0A0J9S379_PLAVI</name>
<reference evidence="1 2" key="1">
    <citation type="submission" date="2011-08" db="EMBL/GenBank/DDBJ databases">
        <title>The Genome Sequence of Plasmodium vivax India VII.</title>
        <authorList>
            <consortium name="The Broad Institute Genome Sequencing Platform"/>
            <consortium name="The Broad Institute Genome Sequencing Center for Infectious Disease"/>
            <person name="Neafsey D."/>
            <person name="Carlton J."/>
            <person name="Barnwell J."/>
            <person name="Collins W."/>
            <person name="Escalante A."/>
            <person name="Mullikin J."/>
            <person name="Saul A."/>
            <person name="Guigo R."/>
            <person name="Camara F."/>
            <person name="Young S.K."/>
            <person name="Zeng Q."/>
            <person name="Gargeya S."/>
            <person name="Fitzgerald M."/>
            <person name="Haas B."/>
            <person name="Abouelleil A."/>
            <person name="Alvarado L."/>
            <person name="Arachchi H.M."/>
            <person name="Berlin A."/>
            <person name="Brown A."/>
            <person name="Chapman S.B."/>
            <person name="Chen Z."/>
            <person name="Dunbar C."/>
            <person name="Freedman E."/>
            <person name="Gearin G."/>
            <person name="Gellesch M."/>
            <person name="Goldberg J."/>
            <person name="Griggs A."/>
            <person name="Gujja S."/>
            <person name="Heiman D."/>
            <person name="Howarth C."/>
            <person name="Larson L."/>
            <person name="Lui A."/>
            <person name="MacDonald P.J.P."/>
            <person name="Montmayeur A."/>
            <person name="Murphy C."/>
            <person name="Neiman D."/>
            <person name="Pearson M."/>
            <person name="Priest M."/>
            <person name="Roberts A."/>
            <person name="Saif S."/>
            <person name="Shea T."/>
            <person name="Shenoy N."/>
            <person name="Sisk P."/>
            <person name="Stolte C."/>
            <person name="Sykes S."/>
            <person name="Wortman J."/>
            <person name="Nusbaum C."/>
            <person name="Birren B."/>
        </authorList>
    </citation>
    <scope>NUCLEOTIDE SEQUENCE [LARGE SCALE GENOMIC DNA]</scope>
    <source>
        <strain evidence="1 2">India VII</strain>
    </source>
</reference>
<protein>
    <recommendedName>
        <fullName evidence="3">PIR Superfamily Protein</fullName>
    </recommendedName>
</protein>
<dbReference type="OrthoDB" id="388881at2759"/>
<evidence type="ECO:0000313" key="2">
    <source>
        <dbReference type="Proteomes" id="UP000053562"/>
    </source>
</evidence>
<dbReference type="Proteomes" id="UP000053562">
    <property type="component" value="Unassembled WGS sequence"/>
</dbReference>
<organism evidence="1 2">
    <name type="scientific">Plasmodium vivax India VII</name>
    <dbReference type="NCBI Taxonomy" id="1077284"/>
    <lineage>
        <taxon>Eukaryota</taxon>
        <taxon>Sar</taxon>
        <taxon>Alveolata</taxon>
        <taxon>Apicomplexa</taxon>
        <taxon>Aconoidasida</taxon>
        <taxon>Haemosporida</taxon>
        <taxon>Plasmodiidae</taxon>
        <taxon>Plasmodium</taxon>
        <taxon>Plasmodium (Plasmodium)</taxon>
    </lineage>
</organism>
<sequence length="321" mass="37532">MEFSQLKQEYKILGEILKWYDTLNQPVVEEEQYKEIFKLCDKAPMFQSDTTGNYLNFCKKLSRNLFLLKGVYNDDFKKRCSNLYVWLYYEIMNNTIPNDITESIFNQSINIIQHKLSKTPCPYLNFNEKHQEPTKLMKLSIFNDNADTFQGMLKGEIKSDDCSLKRYVYKCIEVYREMNSKYCSIGGDMKEENRNSCNIIRNFNSLYTSYIHKQNGIHHKFPELSSNTNTNIIEGCPPEVIVLDQASTVQSNESDRSIIQSVSPALGFTPARKLFRFGNKKHTIITGDFDNNMENELFHAIKEDSNIKDIHPRYNIGYEPI</sequence>
<accession>A0A0J9S379</accession>
<dbReference type="AlphaFoldDB" id="A0A0J9S379"/>
<proteinExistence type="predicted"/>
<evidence type="ECO:0000313" key="1">
    <source>
        <dbReference type="EMBL" id="KMZ77241.1"/>
    </source>
</evidence>